<organism evidence="1 2">
    <name type="scientific">Cercopithecine herpesvirus 9 (strain DHV)</name>
    <name type="common">CeHV-9</name>
    <name type="synonym">Simian varicella virus</name>
    <dbReference type="NCBI Taxonomy" id="36348"/>
    <lineage>
        <taxon>Viruses</taxon>
        <taxon>Duplodnaviria</taxon>
        <taxon>Heunggongvirae</taxon>
        <taxon>Peploviricota</taxon>
        <taxon>Herviviricetes</taxon>
        <taxon>Herpesvirales</taxon>
        <taxon>Orthoherpesviridae</taxon>
        <taxon>Alphaherpesvirinae</taxon>
        <taxon>Varicellovirus</taxon>
        <taxon>Varicellovirus cercopithecinealpha9</taxon>
    </lineage>
</organism>
<dbReference type="Proteomes" id="UP000159358">
    <property type="component" value="Segment"/>
</dbReference>
<dbReference type="RefSeq" id="NP_077466.1">
    <property type="nucleotide sequence ID" value="NC_002686.2"/>
</dbReference>
<dbReference type="GeneID" id="920497"/>
<keyword evidence="1" id="KW-0347">Helicase</keyword>
<dbReference type="GO" id="GO:0019079">
    <property type="term" value="P:viral genome replication"/>
    <property type="evidence" value="ECO:0007669"/>
    <property type="project" value="InterPro"/>
</dbReference>
<protein>
    <submittedName>
        <fullName evidence="1">DNA helicase-primase complex component</fullName>
    </submittedName>
</protein>
<dbReference type="KEGG" id="vg:920497"/>
<evidence type="ECO:0000313" key="1">
    <source>
        <dbReference type="EMBL" id="AAG27227.1"/>
    </source>
</evidence>
<keyword evidence="1" id="KW-0378">Hydrolase</keyword>
<accession>Q9E1W8</accession>
<proteinExistence type="inferred from homology"/>
<dbReference type="InterPro" id="IPR004996">
    <property type="entry name" value="HSV_HEPA"/>
</dbReference>
<organismHost>
    <name type="scientific">Chlorocebus aethiops</name>
    <name type="common">Green monkey</name>
    <name type="synonym">Cercopithecus aethiops</name>
    <dbReference type="NCBI Taxonomy" id="9534"/>
</organismHost>
<sequence>MNETNCSKATVEYGCICAASIYSAWTQPGNTSNEYPYVLCYLLCKDVDGTYSPRFSEITISAEDLCRYSKHPGIPTPATAASACRLASSAAFDAWPLEPMGNCDMWRCIYGSTIATLRRTLGFSSYYSPVVFQTDTKTGLLIKALPMNPCTSVCVPSTGVLQASADVYIEQSAINACHIQHHGCCLAYARLAALKNQSSESTPTSLNLTLSTSTAHIQRRYTSVFSKPVERDGDVSSIFNLVEKQITVSGTRNVYVRVLLPQHFDCLATDPNVTTALSVLTVYRMWYAAAFGKPGALRQIYAYLGPELYPRGENHNYFCTVGFPGWTTLRTATPTAESVRAAVETYAETDGLWPVTGITAFHYLAPWTIHPPLPAHFIKTHLNETSTETKQWPAGRISSIVECPVEFHDQWLAKFDFSVFFPTIYCAFFPTHNRLLNIIVARRRRGLSCLKAALVTFFGGLRYINPTVYKAIIYVVNCISVCVHKIAAEHKFVICTYVKDGFWGTFINLKVDVISYDEARAHALRLSNACETSVAKYLRDELRLQLLSEIEPLLRIEGVFTHCLIWCTTGTWFWNIHTRASSELTGVPTYSTAAKDIKEGLGQVLCKAVDIRTELYASTWTVSNYITWTQLLTQNATDFCISLLDKAFHNQHNHSYWSTPDGALNHATGIVTDLQHYLMLDKDCKHRQMVFVRTHGIPRAIPKPYIGNCCLPPYCLPPIDVITHLRPLLQTFSNVINYMLHANNDFDVETPKFLFDIEKYYFLFM</sequence>
<keyword evidence="1" id="KW-0547">Nucleotide-binding</keyword>
<dbReference type="HAMAP" id="MF_04010">
    <property type="entry name" value="HSV_HEPA"/>
    <property type="match status" value="1"/>
</dbReference>
<name>Q9E1W8_CHV9D</name>
<keyword evidence="2" id="KW-1185">Reference proteome</keyword>
<dbReference type="EMBL" id="AF275348">
    <property type="protein sequence ID" value="AAG27227.1"/>
    <property type="molecule type" value="Genomic_DNA"/>
</dbReference>
<evidence type="ECO:0000313" key="2">
    <source>
        <dbReference type="Proteomes" id="UP000159358"/>
    </source>
</evidence>
<dbReference type="Pfam" id="PF03324">
    <property type="entry name" value="Herpes_HEPA"/>
    <property type="match status" value="1"/>
</dbReference>
<dbReference type="GO" id="GO:0004386">
    <property type="term" value="F:helicase activity"/>
    <property type="evidence" value="ECO:0007669"/>
    <property type="project" value="UniProtKB-KW"/>
</dbReference>
<reference evidence="1 2" key="1">
    <citation type="journal article" date="2001" name="Virology">
        <title>The DNA sequence of the simian varicella virus genome.</title>
        <authorList>
            <person name="Gray W.L."/>
            <person name="Starnes H.B."/>
            <person name="White M.W."/>
            <person name="Mahalingam R."/>
        </authorList>
    </citation>
    <scope>NUCLEOTIDE SEQUENCE [LARGE SCALE GENOMIC DNA]</scope>
</reference>
<keyword evidence="1" id="KW-0067">ATP-binding</keyword>